<dbReference type="EMBL" id="PNYB01000024">
    <property type="protein sequence ID" value="PMS18678.1"/>
    <property type="molecule type" value="Genomic_DNA"/>
</dbReference>
<evidence type="ECO:0000256" key="6">
    <source>
        <dbReference type="ARBA" id="ARBA00023026"/>
    </source>
</evidence>
<evidence type="ECO:0000256" key="8">
    <source>
        <dbReference type="SAM" id="Phobius"/>
    </source>
</evidence>
<sequence>MTTETILDITRQALLLVLMLSLPVVLVAAGTALFVALAQAVTQLQDQTIGLAARMIAVMVTIIVTGGWIGRSVLLFGQQSFARLF</sequence>
<organism evidence="9 10">
    <name type="scientific">Trinickia soli</name>
    <dbReference type="NCBI Taxonomy" id="380675"/>
    <lineage>
        <taxon>Bacteria</taxon>
        <taxon>Pseudomonadati</taxon>
        <taxon>Pseudomonadota</taxon>
        <taxon>Betaproteobacteria</taxon>
        <taxon>Burkholderiales</taxon>
        <taxon>Burkholderiaceae</taxon>
        <taxon>Trinickia</taxon>
    </lineage>
</organism>
<name>A0A2N7VNC9_9BURK</name>
<dbReference type="PANTHER" id="PTHR34040:SF7">
    <property type="entry name" value="SURFACE PRESENTATION OF ANTIGENS PROTEIN SPAQ"/>
    <property type="match status" value="1"/>
</dbReference>
<keyword evidence="6" id="KW-0843">Virulence</keyword>
<comment type="similarity">
    <text evidence="2">Belongs to the FliQ/MopD/SpaQ family.</text>
</comment>
<evidence type="ECO:0000256" key="7">
    <source>
        <dbReference type="ARBA" id="ARBA00023136"/>
    </source>
</evidence>
<dbReference type="GO" id="GO:0005886">
    <property type="term" value="C:plasma membrane"/>
    <property type="evidence" value="ECO:0007669"/>
    <property type="project" value="UniProtKB-SubCell"/>
</dbReference>
<keyword evidence="4 8" id="KW-0812">Transmembrane</keyword>
<dbReference type="PANTHER" id="PTHR34040">
    <property type="entry name" value="FLAGELLAR BIOSYNTHETIC PROTEIN FLIQ"/>
    <property type="match status" value="1"/>
</dbReference>
<proteinExistence type="inferred from homology"/>
<dbReference type="PRINTS" id="PR00952">
    <property type="entry name" value="TYPE3IMQPROT"/>
</dbReference>
<evidence type="ECO:0000313" key="10">
    <source>
        <dbReference type="Proteomes" id="UP000235347"/>
    </source>
</evidence>
<comment type="caution">
    <text evidence="9">The sequence shown here is derived from an EMBL/GenBank/DDBJ whole genome shotgun (WGS) entry which is preliminary data.</text>
</comment>
<keyword evidence="5 8" id="KW-1133">Transmembrane helix</keyword>
<keyword evidence="3" id="KW-1003">Cell membrane</keyword>
<dbReference type="RefSeq" id="WP_102612082.1">
    <property type="nucleotide sequence ID" value="NZ_CADIKD010000017.1"/>
</dbReference>
<dbReference type="NCBIfam" id="TIGR01403">
    <property type="entry name" value="fliQ_rel_III"/>
    <property type="match status" value="1"/>
</dbReference>
<dbReference type="AlphaFoldDB" id="A0A2N7VNC9"/>
<gene>
    <name evidence="9" type="ORF">C0Z19_22670</name>
</gene>
<evidence type="ECO:0000256" key="1">
    <source>
        <dbReference type="ARBA" id="ARBA00004651"/>
    </source>
</evidence>
<feature type="transmembrane region" description="Helical" evidence="8">
    <location>
        <begin position="12"/>
        <end position="37"/>
    </location>
</feature>
<reference evidence="9 10" key="1">
    <citation type="submission" date="2018-01" db="EMBL/GenBank/DDBJ databases">
        <title>Whole genome analyses suggest that Burkholderia sensu lato contains two further novel genera in the rhizoxinica-symbiotica group Mycetohabitans gen. nov., and Trinickia gen. nov.: implications for the evolution of diazotrophy and nodulation in the Burkholderiaceae.</title>
        <authorList>
            <person name="Estrada-de los Santos P."/>
            <person name="Palmer M."/>
            <person name="Chavez-Ramirez B."/>
            <person name="Beukes C."/>
            <person name="Steenkamp E.T."/>
            <person name="Hirsch A.M."/>
            <person name="Manyaka P."/>
            <person name="Maluk M."/>
            <person name="Lafos M."/>
            <person name="Crook M."/>
            <person name="Gross E."/>
            <person name="Simon M.F."/>
            <person name="Bueno dos Reis Junior F."/>
            <person name="Poole P.S."/>
            <person name="Venter S.N."/>
            <person name="James E.K."/>
        </authorList>
    </citation>
    <scope>NUCLEOTIDE SEQUENCE [LARGE SCALE GENOMIC DNA]</scope>
    <source>
        <strain evidence="9 10">GP25-8</strain>
    </source>
</reference>
<feature type="transmembrane region" description="Helical" evidence="8">
    <location>
        <begin position="49"/>
        <end position="69"/>
    </location>
</feature>
<evidence type="ECO:0000256" key="2">
    <source>
        <dbReference type="ARBA" id="ARBA00006156"/>
    </source>
</evidence>
<evidence type="ECO:0000313" key="9">
    <source>
        <dbReference type="EMBL" id="PMS18678.1"/>
    </source>
</evidence>
<dbReference type="InterPro" id="IPR006306">
    <property type="entry name" value="T3SS_HrpO"/>
</dbReference>
<evidence type="ECO:0000256" key="4">
    <source>
        <dbReference type="ARBA" id="ARBA00022692"/>
    </source>
</evidence>
<accession>A0A2N7VNC9</accession>
<dbReference type="Proteomes" id="UP000235347">
    <property type="component" value="Unassembled WGS sequence"/>
</dbReference>
<evidence type="ECO:0000256" key="5">
    <source>
        <dbReference type="ARBA" id="ARBA00022989"/>
    </source>
</evidence>
<keyword evidence="7 8" id="KW-0472">Membrane</keyword>
<dbReference type="Pfam" id="PF01313">
    <property type="entry name" value="Bac_export_3"/>
    <property type="match status" value="1"/>
</dbReference>
<dbReference type="GO" id="GO:0009306">
    <property type="term" value="P:protein secretion"/>
    <property type="evidence" value="ECO:0007669"/>
    <property type="project" value="InterPro"/>
</dbReference>
<evidence type="ECO:0000256" key="3">
    <source>
        <dbReference type="ARBA" id="ARBA00022475"/>
    </source>
</evidence>
<keyword evidence="10" id="KW-1185">Reference proteome</keyword>
<protein>
    <submittedName>
        <fullName evidence="9">EscS/YscS/HrcS family type III secretion system export apparatus protein</fullName>
    </submittedName>
</protein>
<dbReference type="InterPro" id="IPR002191">
    <property type="entry name" value="Bac_export_3"/>
</dbReference>
<comment type="subcellular location">
    <subcellularLocation>
        <location evidence="1">Cell membrane</location>
        <topology evidence="1">Multi-pass membrane protein</topology>
    </subcellularLocation>
</comment>